<protein>
    <submittedName>
        <fullName evidence="1">Uncharacterized protein</fullName>
    </submittedName>
</protein>
<accession>A0A0C2XGW8</accession>
<evidence type="ECO:0000313" key="2">
    <source>
        <dbReference type="Proteomes" id="UP000054097"/>
    </source>
</evidence>
<reference evidence="1 2" key="1">
    <citation type="submission" date="2014-04" db="EMBL/GenBank/DDBJ databases">
        <authorList>
            <consortium name="DOE Joint Genome Institute"/>
            <person name="Kuo A."/>
            <person name="Zuccaro A."/>
            <person name="Kohler A."/>
            <person name="Nagy L.G."/>
            <person name="Floudas D."/>
            <person name="Copeland A."/>
            <person name="Barry K.W."/>
            <person name="Cichocki N."/>
            <person name="Veneault-Fourrey C."/>
            <person name="LaButti K."/>
            <person name="Lindquist E.A."/>
            <person name="Lipzen A."/>
            <person name="Lundell T."/>
            <person name="Morin E."/>
            <person name="Murat C."/>
            <person name="Sun H."/>
            <person name="Tunlid A."/>
            <person name="Henrissat B."/>
            <person name="Grigoriev I.V."/>
            <person name="Hibbett D.S."/>
            <person name="Martin F."/>
            <person name="Nordberg H.P."/>
            <person name="Cantor M.N."/>
            <person name="Hua S.X."/>
        </authorList>
    </citation>
    <scope>NUCLEOTIDE SEQUENCE [LARGE SCALE GENOMIC DNA]</scope>
    <source>
        <strain evidence="1 2">MAFF 305830</strain>
    </source>
</reference>
<dbReference type="AlphaFoldDB" id="A0A0C2XGW8"/>
<dbReference type="HOGENOM" id="CLU_2948359_0_0_1"/>
<keyword evidence="2" id="KW-1185">Reference proteome</keyword>
<gene>
    <name evidence="1" type="ORF">M408DRAFT_329460</name>
</gene>
<reference evidence="2" key="2">
    <citation type="submission" date="2015-01" db="EMBL/GenBank/DDBJ databases">
        <title>Evolutionary Origins and Diversification of the Mycorrhizal Mutualists.</title>
        <authorList>
            <consortium name="DOE Joint Genome Institute"/>
            <consortium name="Mycorrhizal Genomics Consortium"/>
            <person name="Kohler A."/>
            <person name="Kuo A."/>
            <person name="Nagy L.G."/>
            <person name="Floudas D."/>
            <person name="Copeland A."/>
            <person name="Barry K.W."/>
            <person name="Cichocki N."/>
            <person name="Veneault-Fourrey C."/>
            <person name="LaButti K."/>
            <person name="Lindquist E.A."/>
            <person name="Lipzen A."/>
            <person name="Lundell T."/>
            <person name="Morin E."/>
            <person name="Murat C."/>
            <person name="Riley R."/>
            <person name="Ohm R."/>
            <person name="Sun H."/>
            <person name="Tunlid A."/>
            <person name="Henrissat B."/>
            <person name="Grigoriev I.V."/>
            <person name="Hibbett D.S."/>
            <person name="Martin F."/>
        </authorList>
    </citation>
    <scope>NUCLEOTIDE SEQUENCE [LARGE SCALE GENOMIC DNA]</scope>
    <source>
        <strain evidence="2">MAFF 305830</strain>
    </source>
</reference>
<dbReference type="Proteomes" id="UP000054097">
    <property type="component" value="Unassembled WGS sequence"/>
</dbReference>
<organism evidence="1 2">
    <name type="scientific">Serendipita vermifera MAFF 305830</name>
    <dbReference type="NCBI Taxonomy" id="933852"/>
    <lineage>
        <taxon>Eukaryota</taxon>
        <taxon>Fungi</taxon>
        <taxon>Dikarya</taxon>
        <taxon>Basidiomycota</taxon>
        <taxon>Agaricomycotina</taxon>
        <taxon>Agaricomycetes</taxon>
        <taxon>Sebacinales</taxon>
        <taxon>Serendipitaceae</taxon>
        <taxon>Serendipita</taxon>
    </lineage>
</organism>
<sequence>MMAWLYQSKLEEDAKARLQSLDVLTWIALRESQTSESCVFKDLGKFGCGGNKGEFQKCKL</sequence>
<evidence type="ECO:0000313" key="1">
    <source>
        <dbReference type="EMBL" id="KIM28367.1"/>
    </source>
</evidence>
<feature type="non-terminal residue" evidence="1">
    <location>
        <position position="60"/>
    </location>
</feature>
<proteinExistence type="predicted"/>
<dbReference type="EMBL" id="KN824293">
    <property type="protein sequence ID" value="KIM28367.1"/>
    <property type="molecule type" value="Genomic_DNA"/>
</dbReference>
<name>A0A0C2XGW8_SERVB</name>